<evidence type="ECO:0000313" key="3">
    <source>
        <dbReference type="Proteomes" id="UP000800092"/>
    </source>
</evidence>
<organism evidence="2 3">
    <name type="scientific">Viridothelium virens</name>
    <name type="common">Speckled blister lichen</name>
    <name type="synonym">Trypethelium virens</name>
    <dbReference type="NCBI Taxonomy" id="1048519"/>
    <lineage>
        <taxon>Eukaryota</taxon>
        <taxon>Fungi</taxon>
        <taxon>Dikarya</taxon>
        <taxon>Ascomycota</taxon>
        <taxon>Pezizomycotina</taxon>
        <taxon>Dothideomycetes</taxon>
        <taxon>Dothideomycetes incertae sedis</taxon>
        <taxon>Trypetheliales</taxon>
        <taxon>Trypetheliaceae</taxon>
        <taxon>Viridothelium</taxon>
    </lineage>
</organism>
<dbReference type="InterPro" id="IPR016181">
    <property type="entry name" value="Acyl_CoA_acyltransferase"/>
</dbReference>
<proteinExistence type="predicted"/>
<evidence type="ECO:0000313" key="2">
    <source>
        <dbReference type="EMBL" id="KAF2230477.1"/>
    </source>
</evidence>
<keyword evidence="2" id="KW-0012">Acyltransferase</keyword>
<protein>
    <submittedName>
        <fullName evidence="2">Acyl-CoA N-acyltransferase</fullName>
    </submittedName>
</protein>
<keyword evidence="2" id="KW-0808">Transferase</keyword>
<sequence>MAEQETEPQLVSIVSPSGRLLLRSPESADAVAILGNVTNPENVAYLPHLNHQYHTLEHYSELIQQWRNSSLVTNLFLVIVRRDDDKIIGDCKFESLSPEGGDWEVGDCSIMIDSAEQGKGYGQEALRTLFDYAFGTLGLDSLTMSTAEENLPMRGLAEKMGLHGRIEPKPPSGRHIVYRLAEENWCIKHGRVEI</sequence>
<dbReference type="PANTHER" id="PTHR43792">
    <property type="entry name" value="GNAT FAMILY, PUTATIVE (AFU_ORTHOLOGUE AFUA_3G00765)-RELATED-RELATED"/>
    <property type="match status" value="1"/>
</dbReference>
<reference evidence="2" key="1">
    <citation type="journal article" date="2020" name="Stud. Mycol.">
        <title>101 Dothideomycetes genomes: a test case for predicting lifestyles and emergence of pathogens.</title>
        <authorList>
            <person name="Haridas S."/>
            <person name="Albert R."/>
            <person name="Binder M."/>
            <person name="Bloem J."/>
            <person name="Labutti K."/>
            <person name="Salamov A."/>
            <person name="Andreopoulos B."/>
            <person name="Baker S."/>
            <person name="Barry K."/>
            <person name="Bills G."/>
            <person name="Bluhm B."/>
            <person name="Cannon C."/>
            <person name="Castanera R."/>
            <person name="Culley D."/>
            <person name="Daum C."/>
            <person name="Ezra D."/>
            <person name="Gonzalez J."/>
            <person name="Henrissat B."/>
            <person name="Kuo A."/>
            <person name="Liang C."/>
            <person name="Lipzen A."/>
            <person name="Lutzoni F."/>
            <person name="Magnuson J."/>
            <person name="Mondo S."/>
            <person name="Nolan M."/>
            <person name="Ohm R."/>
            <person name="Pangilinan J."/>
            <person name="Park H.-J."/>
            <person name="Ramirez L."/>
            <person name="Alfaro M."/>
            <person name="Sun H."/>
            <person name="Tritt A."/>
            <person name="Yoshinaga Y."/>
            <person name="Zwiers L.-H."/>
            <person name="Turgeon B."/>
            <person name="Goodwin S."/>
            <person name="Spatafora J."/>
            <person name="Crous P."/>
            <person name="Grigoriev I."/>
        </authorList>
    </citation>
    <scope>NUCLEOTIDE SEQUENCE</scope>
    <source>
        <strain evidence="2">Tuck. ex Michener</strain>
    </source>
</reference>
<keyword evidence="3" id="KW-1185">Reference proteome</keyword>
<dbReference type="Pfam" id="PF13302">
    <property type="entry name" value="Acetyltransf_3"/>
    <property type="match status" value="1"/>
</dbReference>
<dbReference type="EMBL" id="ML991841">
    <property type="protein sequence ID" value="KAF2230477.1"/>
    <property type="molecule type" value="Genomic_DNA"/>
</dbReference>
<accession>A0A6A6GXN7</accession>
<name>A0A6A6GXN7_VIRVR</name>
<dbReference type="InterPro" id="IPR000182">
    <property type="entry name" value="GNAT_dom"/>
</dbReference>
<dbReference type="OrthoDB" id="64477at2759"/>
<dbReference type="AlphaFoldDB" id="A0A6A6GXN7"/>
<dbReference type="Proteomes" id="UP000800092">
    <property type="component" value="Unassembled WGS sequence"/>
</dbReference>
<dbReference type="Gene3D" id="3.40.630.30">
    <property type="match status" value="1"/>
</dbReference>
<gene>
    <name evidence="2" type="ORF">EV356DRAFT_536403</name>
</gene>
<feature type="domain" description="N-acetyltransferase" evidence="1">
    <location>
        <begin position="33"/>
        <end position="183"/>
    </location>
</feature>
<dbReference type="SUPFAM" id="SSF55729">
    <property type="entry name" value="Acyl-CoA N-acyltransferases (Nat)"/>
    <property type="match status" value="1"/>
</dbReference>
<dbReference type="PROSITE" id="PS51186">
    <property type="entry name" value="GNAT"/>
    <property type="match status" value="1"/>
</dbReference>
<dbReference type="CDD" id="cd04301">
    <property type="entry name" value="NAT_SF"/>
    <property type="match status" value="1"/>
</dbReference>
<dbReference type="InterPro" id="IPR051531">
    <property type="entry name" value="N-acetyltransferase"/>
</dbReference>
<evidence type="ECO:0000259" key="1">
    <source>
        <dbReference type="PROSITE" id="PS51186"/>
    </source>
</evidence>
<dbReference type="GO" id="GO:0016747">
    <property type="term" value="F:acyltransferase activity, transferring groups other than amino-acyl groups"/>
    <property type="evidence" value="ECO:0007669"/>
    <property type="project" value="InterPro"/>
</dbReference>